<comment type="caution">
    <text evidence="2">The sequence shown here is derived from an EMBL/GenBank/DDBJ whole genome shotgun (WGS) entry which is preliminary data.</text>
</comment>
<evidence type="ECO:0000313" key="2">
    <source>
        <dbReference type="EMBL" id="MEO3682445.1"/>
    </source>
</evidence>
<sequence length="40" mass="4322">MSLSDTLLRSINGKPYSGKSELSSRDGLSVRISHAGTITW</sequence>
<protein>
    <recommendedName>
        <fullName evidence="4">DUF4102 domain-containing protein</fullName>
    </recommendedName>
</protein>
<dbReference type="RefSeq" id="WP_347690077.1">
    <property type="nucleotide sequence ID" value="NZ_JBDPZN010000002.1"/>
</dbReference>
<dbReference type="EMBL" id="JBDPZN010000002">
    <property type="protein sequence ID" value="MEO3682445.1"/>
    <property type="molecule type" value="Genomic_DNA"/>
</dbReference>
<evidence type="ECO:0000313" key="3">
    <source>
        <dbReference type="Proteomes" id="UP001477278"/>
    </source>
</evidence>
<proteinExistence type="predicted"/>
<name>A0ABV0FNM6_9GAMM</name>
<evidence type="ECO:0000256" key="1">
    <source>
        <dbReference type="SAM" id="MobiDB-lite"/>
    </source>
</evidence>
<reference evidence="2 3" key="1">
    <citation type="submission" date="2024-05" db="EMBL/GenBank/DDBJ databases">
        <title>Genome sequencing of Marine Estuary Bacteria, Shewanella vesiculosa and S. baltica, and Pseudomonas syringae.</title>
        <authorList>
            <person name="Gurung A."/>
            <person name="Maclea K.S."/>
        </authorList>
    </citation>
    <scope>NUCLEOTIDE SEQUENCE [LARGE SCALE GENOMIC DNA]</scope>
    <source>
        <strain evidence="2 3">1A</strain>
    </source>
</reference>
<gene>
    <name evidence="2" type="ORF">ABHN84_09095</name>
</gene>
<feature type="region of interest" description="Disordered" evidence="1">
    <location>
        <begin position="1"/>
        <end position="27"/>
    </location>
</feature>
<evidence type="ECO:0008006" key="4">
    <source>
        <dbReference type="Google" id="ProtNLM"/>
    </source>
</evidence>
<organism evidence="2 3">
    <name type="scientific">Shewanella vesiculosa</name>
    <dbReference type="NCBI Taxonomy" id="518738"/>
    <lineage>
        <taxon>Bacteria</taxon>
        <taxon>Pseudomonadati</taxon>
        <taxon>Pseudomonadota</taxon>
        <taxon>Gammaproteobacteria</taxon>
        <taxon>Alteromonadales</taxon>
        <taxon>Shewanellaceae</taxon>
        <taxon>Shewanella</taxon>
    </lineage>
</organism>
<dbReference type="Proteomes" id="UP001477278">
    <property type="component" value="Unassembled WGS sequence"/>
</dbReference>
<accession>A0ABV0FNM6</accession>
<keyword evidence="3" id="KW-1185">Reference proteome</keyword>